<reference evidence="2 3" key="1">
    <citation type="submission" date="2024-02" db="EMBL/GenBank/DDBJ databases">
        <authorList>
            <person name="Daric V."/>
            <person name="Darras S."/>
        </authorList>
    </citation>
    <scope>NUCLEOTIDE SEQUENCE [LARGE SCALE GENOMIC DNA]</scope>
</reference>
<dbReference type="Pfam" id="PF00010">
    <property type="entry name" value="HLH"/>
    <property type="match status" value="1"/>
</dbReference>
<feature type="domain" description="BHLH" evidence="1">
    <location>
        <begin position="206"/>
        <end position="258"/>
    </location>
</feature>
<comment type="caution">
    <text evidence="2">The sequence shown here is derived from an EMBL/GenBank/DDBJ whole genome shotgun (WGS) entry which is preliminary data.</text>
</comment>
<dbReference type="Proteomes" id="UP001642483">
    <property type="component" value="Unassembled WGS sequence"/>
</dbReference>
<dbReference type="PANTHER" id="PTHR23349:SF72">
    <property type="entry name" value="HLH54F"/>
    <property type="match status" value="1"/>
</dbReference>
<dbReference type="InterPro" id="IPR011598">
    <property type="entry name" value="bHLH_dom"/>
</dbReference>
<dbReference type="InterPro" id="IPR050283">
    <property type="entry name" value="E-box_TF_Regulators"/>
</dbReference>
<dbReference type="Gene3D" id="4.10.280.10">
    <property type="entry name" value="Helix-loop-helix DNA-binding domain"/>
    <property type="match status" value="1"/>
</dbReference>
<dbReference type="SMART" id="SM00353">
    <property type="entry name" value="HLH"/>
    <property type="match status" value="1"/>
</dbReference>
<dbReference type="PROSITE" id="PS50888">
    <property type="entry name" value="BHLH"/>
    <property type="match status" value="1"/>
</dbReference>
<evidence type="ECO:0000313" key="2">
    <source>
        <dbReference type="EMBL" id="CAK8691446.1"/>
    </source>
</evidence>
<dbReference type="CDD" id="cd11390">
    <property type="entry name" value="bHLH_TS"/>
    <property type="match status" value="1"/>
</dbReference>
<evidence type="ECO:0000259" key="1">
    <source>
        <dbReference type="PROSITE" id="PS50888"/>
    </source>
</evidence>
<organism evidence="2 3">
    <name type="scientific">Clavelina lepadiformis</name>
    <name type="common">Light-bulb sea squirt</name>
    <name type="synonym">Ascidia lepadiformis</name>
    <dbReference type="NCBI Taxonomy" id="159417"/>
    <lineage>
        <taxon>Eukaryota</taxon>
        <taxon>Metazoa</taxon>
        <taxon>Chordata</taxon>
        <taxon>Tunicata</taxon>
        <taxon>Ascidiacea</taxon>
        <taxon>Aplousobranchia</taxon>
        <taxon>Clavelinidae</taxon>
        <taxon>Clavelina</taxon>
    </lineage>
</organism>
<protein>
    <recommendedName>
        <fullName evidence="1">BHLH domain-containing protein</fullName>
    </recommendedName>
</protein>
<name>A0ABP0GI64_CLALP</name>
<sequence length="267" mass="30353">MMTSCVVAMSGFQDWRQHGSGYTLDPAFPVQVKIGAKIMQKFLVTQPNQPDIFDTPSQDKLSVLKFSSMLEASERDGRCIPAPFTPCACGMQQEPRCAFNGNGFFENRITTAGDCSVSAIPYMDNCQAANQQPTLSSNVDNDFVSSSLQPDQHGDHFFPQPSANSRDHHLKRNYSRHRQCLPNRRTDVNDIGIRHGFQRRHGASHLGRFTANVRERDRMRVLSVAFDELKEVLPWIPPNTRLSKLETLKLACFYINHLDRILEKFHK</sequence>
<dbReference type="InterPro" id="IPR036638">
    <property type="entry name" value="HLH_DNA-bd_sf"/>
</dbReference>
<evidence type="ECO:0000313" key="3">
    <source>
        <dbReference type="Proteomes" id="UP001642483"/>
    </source>
</evidence>
<keyword evidence="3" id="KW-1185">Reference proteome</keyword>
<dbReference type="SUPFAM" id="SSF47459">
    <property type="entry name" value="HLH, helix-loop-helix DNA-binding domain"/>
    <property type="match status" value="1"/>
</dbReference>
<dbReference type="PANTHER" id="PTHR23349">
    <property type="entry name" value="BASIC HELIX-LOOP-HELIX TRANSCRIPTION FACTOR, TWIST"/>
    <property type="match status" value="1"/>
</dbReference>
<dbReference type="EMBL" id="CAWYQH010000119">
    <property type="protein sequence ID" value="CAK8691446.1"/>
    <property type="molecule type" value="Genomic_DNA"/>
</dbReference>
<gene>
    <name evidence="2" type="ORF">CVLEPA_LOCUS24153</name>
</gene>
<accession>A0ABP0GI64</accession>
<proteinExistence type="predicted"/>